<name>A0AAN6D881_9ASCO</name>
<evidence type="ECO:0000256" key="2">
    <source>
        <dbReference type="ARBA" id="ARBA00004173"/>
    </source>
</evidence>
<sequence length="570" mass="66609">MFPRKIGIVRNYSRALRLVRKGEDKRASVINYDDMSVLKNYLNGLDLTLLQPQETELIPKFKHTGRNLISVMKSSLGPYESTEVKPVEPGAHKAITNDLKRLRNLLHSPKDRELYEFLKRLSTTGRFTLLVRELSPLEVSLIVRRLAALMDRVIKWYILELQYISRISQDADLDRVLKTKTELYSSISRIFRKIQESCELATIDYENMVNFHAHNLRYRTAIKLISEIEGKILKGAENLKLTKSLWINKLKILGRADEKAWRINRYHYKEAEMEPLPENYVYPHHGSSVQQLLQELNNSGLQLDTDLYETIILSLAGAGELDYLQSLIDQVWGIGGEANGSVERGSACFPTFSLLEKIIVAFTYNGQFTRGLLICMTLIEKYQLDLRYSHKYWTGVLRASGVTTNNIYRDIQTKLWERGVDEEKYKREFELQHEIFDLLWRSAMSVLETPSKDMIKVRLRYASLESLVKDVPQIHELAVNEYKNASASEAAYRESLLLRYLNICRVKFVQQRNFYEAEMLIKKFSMNQRMENALLFRLKRSQQRYLRETTVKKAEQRIMEDEDEDGFGIW</sequence>
<evidence type="ECO:0000256" key="7">
    <source>
        <dbReference type="ARBA" id="ARBA00023128"/>
    </source>
</evidence>
<evidence type="ECO:0000313" key="8">
    <source>
        <dbReference type="EMBL" id="KAG7729319.1"/>
    </source>
</evidence>
<evidence type="ECO:0000313" key="9">
    <source>
        <dbReference type="EMBL" id="KAG7766526.1"/>
    </source>
</evidence>
<accession>A0AAN6D881</accession>
<keyword evidence="10" id="KW-1185">Reference proteome</keyword>
<dbReference type="Proteomes" id="UP000697297">
    <property type="component" value="Unassembled WGS sequence"/>
</dbReference>
<evidence type="ECO:0000256" key="1">
    <source>
        <dbReference type="ARBA" id="ARBA00002412"/>
    </source>
</evidence>
<keyword evidence="7" id="KW-0496">Mitochondrion</keyword>
<keyword evidence="6" id="KW-0809">Transit peptide</keyword>
<organism evidence="8 11">
    <name type="scientific">Ogataea haglerorum</name>
    <dbReference type="NCBI Taxonomy" id="1937702"/>
    <lineage>
        <taxon>Eukaryota</taxon>
        <taxon>Fungi</taxon>
        <taxon>Dikarya</taxon>
        <taxon>Ascomycota</taxon>
        <taxon>Saccharomycotina</taxon>
        <taxon>Pichiomycetes</taxon>
        <taxon>Pichiales</taxon>
        <taxon>Pichiaceae</taxon>
        <taxon>Ogataea</taxon>
    </lineage>
</organism>
<dbReference type="GO" id="GO:0005739">
    <property type="term" value="C:mitochondrion"/>
    <property type="evidence" value="ECO:0007669"/>
    <property type="project" value="UniProtKB-SubCell"/>
</dbReference>
<reference evidence="8 10" key="1">
    <citation type="journal article" date="2021" name="G3 (Bethesda)">
        <title>Genomic diversity, chromosomal rearrangements, and interspecies hybridization in the ogataea polymorpha species complex.</title>
        <authorList>
            <person name="Hanson S.J."/>
            <person name="Cinneide E.O."/>
            <person name="Salzberg L.I."/>
            <person name="Wolfe K.H."/>
            <person name="McGowan J."/>
            <person name="Fitzpatrick D.A."/>
            <person name="Matlin K."/>
        </authorList>
    </citation>
    <scope>NUCLEOTIDE SEQUENCE</scope>
    <source>
        <strain evidence="9">81-436-3</strain>
        <strain evidence="8">83-405-1</strain>
    </source>
</reference>
<comment type="function">
    <text evidence="1">Required for translation of the mitochondrial OLI1 transcript coding for the mitochondrial ATP synthase subunit 9.</text>
</comment>
<protein>
    <recommendedName>
        <fullName evidence="5">ATPase expression protein 2, mitochondrial</fullName>
    </recommendedName>
</protein>
<evidence type="ECO:0000313" key="11">
    <source>
        <dbReference type="Proteomes" id="UP000738402"/>
    </source>
</evidence>
<comment type="caution">
    <text evidence="8">The sequence shown here is derived from an EMBL/GenBank/DDBJ whole genome shotgun (WGS) entry which is preliminary data.</text>
</comment>
<evidence type="ECO:0000256" key="4">
    <source>
        <dbReference type="ARBA" id="ARBA00011657"/>
    </source>
</evidence>
<dbReference type="EMBL" id="JAHLUH010000003">
    <property type="protein sequence ID" value="KAG7729319.1"/>
    <property type="molecule type" value="Genomic_DNA"/>
</dbReference>
<comment type="subcellular location">
    <subcellularLocation>
        <location evidence="2">Mitochondrion</location>
    </subcellularLocation>
</comment>
<evidence type="ECO:0000256" key="3">
    <source>
        <dbReference type="ARBA" id="ARBA00009790"/>
    </source>
</evidence>
<gene>
    <name evidence="8" type="ORF">KL933_001545</name>
    <name evidence="9" type="ORF">KL946_001714</name>
</gene>
<dbReference type="AlphaFoldDB" id="A0AAN6D881"/>
<comment type="subunit">
    <text evidence="4">Binds to the 5'UTR of the OLI1 mRNA.</text>
</comment>
<evidence type="ECO:0000256" key="6">
    <source>
        <dbReference type="ARBA" id="ARBA00022946"/>
    </source>
</evidence>
<proteinExistence type="inferred from homology"/>
<dbReference type="EMBL" id="JAHLUN010000004">
    <property type="protein sequence ID" value="KAG7766526.1"/>
    <property type="molecule type" value="Genomic_DNA"/>
</dbReference>
<evidence type="ECO:0000313" key="10">
    <source>
        <dbReference type="Proteomes" id="UP000697297"/>
    </source>
</evidence>
<dbReference type="Pfam" id="PF12921">
    <property type="entry name" value="ATP13"/>
    <property type="match status" value="1"/>
</dbReference>
<dbReference type="Proteomes" id="UP000738402">
    <property type="component" value="Unassembled WGS sequence"/>
</dbReference>
<evidence type="ECO:0000256" key="5">
    <source>
        <dbReference type="ARBA" id="ARBA00019258"/>
    </source>
</evidence>
<comment type="similarity">
    <text evidence="3">Belongs to the AEP2 family.</text>
</comment>
<dbReference type="InterPro" id="IPR024319">
    <property type="entry name" value="ATPase_expression_mit"/>
</dbReference>